<name>A0A644YQT7_9ZZZZ</name>
<proteinExistence type="predicted"/>
<dbReference type="EMBL" id="VSSQ01005730">
    <property type="protein sequence ID" value="MPM30231.1"/>
    <property type="molecule type" value="Genomic_DNA"/>
</dbReference>
<comment type="caution">
    <text evidence="1">The sequence shown here is derived from an EMBL/GenBank/DDBJ whole genome shotgun (WGS) entry which is preliminary data.</text>
</comment>
<accession>A0A644YQT7</accession>
<reference evidence="1" key="1">
    <citation type="submission" date="2019-08" db="EMBL/GenBank/DDBJ databases">
        <authorList>
            <person name="Kucharzyk K."/>
            <person name="Murdoch R.W."/>
            <person name="Higgins S."/>
            <person name="Loffler F."/>
        </authorList>
    </citation>
    <scope>NUCLEOTIDE SEQUENCE</scope>
</reference>
<dbReference type="AlphaFoldDB" id="A0A644YQT7"/>
<gene>
    <name evidence="1" type="ORF">SDC9_76779</name>
</gene>
<protein>
    <submittedName>
        <fullName evidence="1">Uncharacterized protein</fullName>
    </submittedName>
</protein>
<evidence type="ECO:0000313" key="1">
    <source>
        <dbReference type="EMBL" id="MPM30231.1"/>
    </source>
</evidence>
<sequence length="90" mass="10558">MSRTADAQIERVERLARETGVDEDIVFNAYFSCMACDESIEDFDKHVRRCVELASQTKYTADYLVQTYAENMVDGNDFEHFEEVTKEEDW</sequence>
<organism evidence="1">
    <name type="scientific">bioreactor metagenome</name>
    <dbReference type="NCBI Taxonomy" id="1076179"/>
    <lineage>
        <taxon>unclassified sequences</taxon>
        <taxon>metagenomes</taxon>
        <taxon>ecological metagenomes</taxon>
    </lineage>
</organism>